<keyword evidence="1" id="KW-0812">Transmembrane</keyword>
<dbReference type="InterPro" id="IPR048376">
    <property type="entry name" value="YqiJ_N"/>
</dbReference>
<reference evidence="4 5" key="1">
    <citation type="submission" date="2020-07" db="EMBL/GenBank/DDBJ databases">
        <authorList>
            <person name="Feng X."/>
        </authorList>
    </citation>
    <scope>NUCLEOTIDE SEQUENCE [LARGE SCALE GENOMIC DNA]</scope>
    <source>
        <strain evidence="4 5">JCM14086</strain>
    </source>
</reference>
<feature type="transmembrane region" description="Helical" evidence="1">
    <location>
        <begin position="12"/>
        <end position="41"/>
    </location>
</feature>
<gene>
    <name evidence="4" type="ORF">H5P30_11565</name>
</gene>
<evidence type="ECO:0000259" key="2">
    <source>
        <dbReference type="Pfam" id="PF07290"/>
    </source>
</evidence>
<organism evidence="4 5">
    <name type="scientific">Puniceicoccus vermicola</name>
    <dbReference type="NCBI Taxonomy" id="388746"/>
    <lineage>
        <taxon>Bacteria</taxon>
        <taxon>Pseudomonadati</taxon>
        <taxon>Verrucomicrobiota</taxon>
        <taxon>Opitutia</taxon>
        <taxon>Puniceicoccales</taxon>
        <taxon>Puniceicoccaceae</taxon>
        <taxon>Puniceicoccus</taxon>
    </lineage>
</organism>
<feature type="domain" description="Inner membrane protein YqiJ N-terminal" evidence="3">
    <location>
        <begin position="10"/>
        <end position="141"/>
    </location>
</feature>
<evidence type="ECO:0000259" key="3">
    <source>
        <dbReference type="Pfam" id="PF21001"/>
    </source>
</evidence>
<accession>A0A7X1B0V8</accession>
<protein>
    <submittedName>
        <fullName evidence="4">DUF1449 family protein</fullName>
    </submittedName>
</protein>
<dbReference type="Proteomes" id="UP000525652">
    <property type="component" value="Unassembled WGS sequence"/>
</dbReference>
<dbReference type="InterPro" id="IPR010840">
    <property type="entry name" value="YqiJ_OB"/>
</dbReference>
<dbReference type="AlphaFoldDB" id="A0A7X1B0V8"/>
<keyword evidence="5" id="KW-1185">Reference proteome</keyword>
<comment type="caution">
    <text evidence="4">The sequence shown here is derived from an EMBL/GenBank/DDBJ whole genome shotgun (WGS) entry which is preliminary data.</text>
</comment>
<feature type="transmembrane region" description="Helical" evidence="1">
    <location>
        <begin position="125"/>
        <end position="146"/>
    </location>
</feature>
<name>A0A7X1B0V8_9BACT</name>
<dbReference type="Pfam" id="PF07290">
    <property type="entry name" value="YqiJ_OB"/>
    <property type="match status" value="1"/>
</dbReference>
<dbReference type="RefSeq" id="WP_185693100.1">
    <property type="nucleotide sequence ID" value="NZ_JACHVA010000089.1"/>
</dbReference>
<evidence type="ECO:0000313" key="4">
    <source>
        <dbReference type="EMBL" id="MBC2602415.1"/>
    </source>
</evidence>
<dbReference type="EMBL" id="JACHVA010000089">
    <property type="protein sequence ID" value="MBC2602415.1"/>
    <property type="molecule type" value="Genomic_DNA"/>
</dbReference>
<feature type="transmembrane region" description="Helical" evidence="1">
    <location>
        <begin position="95"/>
        <end position="113"/>
    </location>
</feature>
<evidence type="ECO:0000256" key="1">
    <source>
        <dbReference type="SAM" id="Phobius"/>
    </source>
</evidence>
<keyword evidence="1" id="KW-1133">Transmembrane helix</keyword>
<proteinExistence type="predicted"/>
<evidence type="ECO:0000313" key="5">
    <source>
        <dbReference type="Proteomes" id="UP000525652"/>
    </source>
</evidence>
<sequence>MYAHFTAAENLPFAVALGIFFLIGILQTISLFTGISLFGWIDDVLPDFDAVGGVDLPGELSIEPEMDIEEEAGPDSGAEASWVAEVFAWMNFGKVPFIISFLLFLFLFSCIGYNGQLFLSESGLGLLPAMVAAPIAFAVSIFPLKWGNALLGNILPKDETSAISSGSYIGRVATITIGEATYERTAEAKLRGPLDRTHYVMVRADEPQARFKQGEHVLLVGRDKGKGAFTCIAVENPHLDHQ</sequence>
<feature type="domain" description="Inner membrane protein YqiJ OB-fold" evidence="2">
    <location>
        <begin position="168"/>
        <end position="232"/>
    </location>
</feature>
<keyword evidence="1" id="KW-0472">Membrane</keyword>
<dbReference type="Pfam" id="PF21001">
    <property type="entry name" value="YqiJ_N"/>
    <property type="match status" value="1"/>
</dbReference>